<sequence length="198" mass="22391">MSTSELESLKNEVVAMLNDISVCNSFESDPVHDRIFFSKGPCFTILPLELEMSGVTPSKIIDKEPANKKNLFKHYVSDGAVVKIESYDSGGFLDEAEIVNKIDDRFISLRKNKHDEVLSLKVVDLDCGKVVRGCRVDGDFEYWAYRYEWKDNLIDTIVSFASNSVAGTVIQAEFNSLNEVSRLFFVANGKEVNIYIRK</sequence>
<evidence type="ECO:0000313" key="2">
    <source>
        <dbReference type="Proteomes" id="UP000381378"/>
    </source>
</evidence>
<dbReference type="OrthoDB" id="6895647at2"/>
<name>A0A5E7VRC6_PSEFL</name>
<evidence type="ECO:0000313" key="1">
    <source>
        <dbReference type="EMBL" id="VVQ25252.1"/>
    </source>
</evidence>
<dbReference type="AlphaFoldDB" id="A0A5E7VRC6"/>
<accession>A0A5E7VRC6</accession>
<protein>
    <submittedName>
        <fullName evidence="1">Uncharacterized protein</fullName>
    </submittedName>
</protein>
<dbReference type="EMBL" id="CABVJF010000033">
    <property type="protein sequence ID" value="VVQ25252.1"/>
    <property type="molecule type" value="Genomic_DNA"/>
</dbReference>
<organism evidence="1 2">
    <name type="scientific">Pseudomonas fluorescens</name>
    <dbReference type="NCBI Taxonomy" id="294"/>
    <lineage>
        <taxon>Bacteria</taxon>
        <taxon>Pseudomonadati</taxon>
        <taxon>Pseudomonadota</taxon>
        <taxon>Gammaproteobacteria</taxon>
        <taxon>Pseudomonadales</taxon>
        <taxon>Pseudomonadaceae</taxon>
        <taxon>Pseudomonas</taxon>
    </lineage>
</organism>
<proteinExistence type="predicted"/>
<gene>
    <name evidence="1" type="ORF">PS928_05968</name>
</gene>
<dbReference type="RefSeq" id="WP_150787988.1">
    <property type="nucleotide sequence ID" value="NZ_CABVJF010000033.1"/>
</dbReference>
<dbReference type="Proteomes" id="UP000381378">
    <property type="component" value="Unassembled WGS sequence"/>
</dbReference>
<reference evidence="1 2" key="1">
    <citation type="submission" date="2019-09" db="EMBL/GenBank/DDBJ databases">
        <authorList>
            <person name="Chandra G."/>
            <person name="Truman W A."/>
        </authorList>
    </citation>
    <scope>NUCLEOTIDE SEQUENCE [LARGE SCALE GENOMIC DNA]</scope>
    <source>
        <strain evidence="1">PS928</strain>
    </source>
</reference>